<protein>
    <submittedName>
        <fullName evidence="5">Putative acetyltransferase</fullName>
        <ecNumber evidence="5">2.3.1.-</ecNumber>
    </submittedName>
</protein>
<keyword evidence="3" id="KW-0677">Repeat</keyword>
<keyword evidence="2 5" id="KW-0808">Transferase</keyword>
<dbReference type="PROSITE" id="PS00101">
    <property type="entry name" value="HEXAPEP_TRANSFERASES"/>
    <property type="match status" value="1"/>
</dbReference>
<reference evidence="5 6" key="1">
    <citation type="submission" date="2016-06" db="EMBL/GenBank/DDBJ databases">
        <title>Draft genome sequence of Flavobacterium succinicans strain DD5b.</title>
        <authorList>
            <person name="Poehlein A."/>
            <person name="Daniel R."/>
            <person name="Simeonova D.D."/>
        </authorList>
    </citation>
    <scope>NUCLEOTIDE SEQUENCE [LARGE SCALE GENOMIC DNA]</scope>
    <source>
        <strain evidence="5 6">DD5b</strain>
    </source>
</reference>
<dbReference type="InterPro" id="IPR018357">
    <property type="entry name" value="Hexapep_transf_CS"/>
</dbReference>
<comment type="similarity">
    <text evidence="1">Belongs to the transferase hexapeptide repeat family.</text>
</comment>
<comment type="caution">
    <text evidence="5">The sequence shown here is derived from an EMBL/GenBank/DDBJ whole genome shotgun (WGS) entry which is preliminary data.</text>
</comment>
<dbReference type="PATRIC" id="fig|29536.5.peg.751"/>
<dbReference type="SUPFAM" id="SSF51161">
    <property type="entry name" value="Trimeric LpxA-like enzymes"/>
    <property type="match status" value="1"/>
</dbReference>
<evidence type="ECO:0000256" key="3">
    <source>
        <dbReference type="ARBA" id="ARBA00022737"/>
    </source>
</evidence>
<dbReference type="Pfam" id="PF00132">
    <property type="entry name" value="Hexapep"/>
    <property type="match status" value="1"/>
</dbReference>
<accession>A0A199XTX2</accession>
<dbReference type="Pfam" id="PF14602">
    <property type="entry name" value="Hexapep_2"/>
    <property type="match status" value="1"/>
</dbReference>
<dbReference type="CDD" id="cd04647">
    <property type="entry name" value="LbH_MAT_like"/>
    <property type="match status" value="1"/>
</dbReference>
<dbReference type="GO" id="GO:0008374">
    <property type="term" value="F:O-acyltransferase activity"/>
    <property type="evidence" value="ECO:0007669"/>
    <property type="project" value="TreeGrafter"/>
</dbReference>
<organism evidence="5 6">
    <name type="scientific">Flavobacterium succinicans</name>
    <dbReference type="NCBI Taxonomy" id="29536"/>
    <lineage>
        <taxon>Bacteria</taxon>
        <taxon>Pseudomonadati</taxon>
        <taxon>Bacteroidota</taxon>
        <taxon>Flavobacteriia</taxon>
        <taxon>Flavobacteriales</taxon>
        <taxon>Flavobacteriaceae</taxon>
        <taxon>Flavobacterium</taxon>
    </lineage>
</organism>
<dbReference type="PANTHER" id="PTHR23416:SF23">
    <property type="entry name" value="ACETYLTRANSFERASE C18B11.09C-RELATED"/>
    <property type="match status" value="1"/>
</dbReference>
<dbReference type="EMBL" id="JMTM01000017">
    <property type="protein sequence ID" value="OAZ04877.1"/>
    <property type="molecule type" value="Genomic_DNA"/>
</dbReference>
<evidence type="ECO:0000256" key="4">
    <source>
        <dbReference type="ARBA" id="ARBA00023315"/>
    </source>
</evidence>
<dbReference type="Proteomes" id="UP000093807">
    <property type="component" value="Unassembled WGS sequence"/>
</dbReference>
<name>A0A199XTX2_9FLAO</name>
<dbReference type="InterPro" id="IPR011004">
    <property type="entry name" value="Trimer_LpxA-like_sf"/>
</dbReference>
<dbReference type="OrthoDB" id="9801697at2"/>
<sequence length="190" mass="20699">MSVFSKIKVFCFVRLRILKYKLLSDCKIVSGNPTKHHPLLLKGEGKISFGENVQIGVISSPNFYSHYTYLEARYRESEIVIGSNVAINNGFSVVTYAKVTIGNDVLIGVNCSIMDNDGHELAFNKRNQPPSGQAVVIENNVFIGSNVTILKGVTVGENAVIGNGTVVTRDVPKNAIVAGNPARIIRMLPH</sequence>
<keyword evidence="4 5" id="KW-0012">Acyltransferase</keyword>
<dbReference type="InterPro" id="IPR001451">
    <property type="entry name" value="Hexapep"/>
</dbReference>
<evidence type="ECO:0000256" key="2">
    <source>
        <dbReference type="ARBA" id="ARBA00022679"/>
    </source>
</evidence>
<evidence type="ECO:0000313" key="5">
    <source>
        <dbReference type="EMBL" id="OAZ04877.1"/>
    </source>
</evidence>
<gene>
    <name evidence="5" type="ORF">FLB_07250</name>
</gene>
<evidence type="ECO:0000256" key="1">
    <source>
        <dbReference type="ARBA" id="ARBA00007274"/>
    </source>
</evidence>
<dbReference type="PANTHER" id="PTHR23416">
    <property type="entry name" value="SIALIC ACID SYNTHASE-RELATED"/>
    <property type="match status" value="1"/>
</dbReference>
<dbReference type="EC" id="2.3.1.-" evidence="5"/>
<dbReference type="Gene3D" id="2.160.10.10">
    <property type="entry name" value="Hexapeptide repeat proteins"/>
    <property type="match status" value="1"/>
</dbReference>
<keyword evidence="6" id="KW-1185">Reference proteome</keyword>
<proteinExistence type="inferred from homology"/>
<dbReference type="AlphaFoldDB" id="A0A199XTX2"/>
<dbReference type="InterPro" id="IPR051159">
    <property type="entry name" value="Hexapeptide_acetyltransf"/>
</dbReference>
<evidence type="ECO:0000313" key="6">
    <source>
        <dbReference type="Proteomes" id="UP000093807"/>
    </source>
</evidence>